<proteinExistence type="predicted"/>
<dbReference type="RefSeq" id="WP_377366332.1">
    <property type="nucleotide sequence ID" value="NZ_JBHTMN010000007.1"/>
</dbReference>
<evidence type="ECO:0000313" key="2">
    <source>
        <dbReference type="Proteomes" id="UP001597059"/>
    </source>
</evidence>
<evidence type="ECO:0000313" key="1">
    <source>
        <dbReference type="EMBL" id="MFD1383157.1"/>
    </source>
</evidence>
<protein>
    <submittedName>
        <fullName evidence="1">Type II toxin-antitoxin system RelE/ParE family toxin</fullName>
    </submittedName>
</protein>
<gene>
    <name evidence="1" type="ORF">ACFQ45_07250</name>
</gene>
<dbReference type="EMBL" id="JBHTMN010000007">
    <property type="protein sequence ID" value="MFD1383157.1"/>
    <property type="molecule type" value="Genomic_DNA"/>
</dbReference>
<sequence length="58" mass="6479">MYSIKLTEEFDVWLSGLKDNVARLRLARRLEKASRGALGDVKTVGAGVFEMREHFGPG</sequence>
<keyword evidence="2" id="KW-1185">Reference proteome</keyword>
<accession>A0ABW4AZN4</accession>
<organism evidence="1 2">
    <name type="scientific">Rhodanobacter aciditrophus</name>
    <dbReference type="NCBI Taxonomy" id="1623218"/>
    <lineage>
        <taxon>Bacteria</taxon>
        <taxon>Pseudomonadati</taxon>
        <taxon>Pseudomonadota</taxon>
        <taxon>Gammaproteobacteria</taxon>
        <taxon>Lysobacterales</taxon>
        <taxon>Rhodanobacteraceae</taxon>
        <taxon>Rhodanobacter</taxon>
    </lineage>
</organism>
<reference evidence="2" key="1">
    <citation type="journal article" date="2019" name="Int. J. Syst. Evol. Microbiol.">
        <title>The Global Catalogue of Microorganisms (GCM) 10K type strain sequencing project: providing services to taxonomists for standard genome sequencing and annotation.</title>
        <authorList>
            <consortium name="The Broad Institute Genomics Platform"/>
            <consortium name="The Broad Institute Genome Sequencing Center for Infectious Disease"/>
            <person name="Wu L."/>
            <person name="Ma J."/>
        </authorList>
    </citation>
    <scope>NUCLEOTIDE SEQUENCE [LARGE SCALE GENOMIC DNA]</scope>
    <source>
        <strain evidence="2">JCM 30774</strain>
    </source>
</reference>
<dbReference type="Proteomes" id="UP001597059">
    <property type="component" value="Unassembled WGS sequence"/>
</dbReference>
<name>A0ABW4AZN4_9GAMM</name>
<comment type="caution">
    <text evidence="1">The sequence shown here is derived from an EMBL/GenBank/DDBJ whole genome shotgun (WGS) entry which is preliminary data.</text>
</comment>